<comment type="caution">
    <text evidence="1">The sequence shown here is derived from an EMBL/GenBank/DDBJ whole genome shotgun (WGS) entry which is preliminary data.</text>
</comment>
<dbReference type="Proteomes" id="UP000614350">
    <property type="component" value="Unassembled WGS sequence"/>
</dbReference>
<proteinExistence type="predicted"/>
<evidence type="ECO:0000313" key="2">
    <source>
        <dbReference type="Proteomes" id="UP000614350"/>
    </source>
</evidence>
<reference evidence="1" key="1">
    <citation type="journal article" date="2020" name="G3 (Bethesda)">
        <title>High-Quality Assemblies for Three Invasive Social Wasps from the &lt;i&gt;Vespula&lt;/i&gt; Genus.</title>
        <authorList>
            <person name="Harrop T.W.R."/>
            <person name="Guhlin J."/>
            <person name="McLaughlin G.M."/>
            <person name="Permina E."/>
            <person name="Stockwell P."/>
            <person name="Gilligan J."/>
            <person name="Le Lec M.F."/>
            <person name="Gruber M.A.M."/>
            <person name="Quinn O."/>
            <person name="Lovegrove M."/>
            <person name="Duncan E.J."/>
            <person name="Remnant E.J."/>
            <person name="Van Eeckhoven J."/>
            <person name="Graham B."/>
            <person name="Knapp R.A."/>
            <person name="Langford K.W."/>
            <person name="Kronenberg Z."/>
            <person name="Press M.O."/>
            <person name="Eacker S.M."/>
            <person name="Wilson-Rankin E.E."/>
            <person name="Purcell J."/>
            <person name="Lester P.J."/>
            <person name="Dearden P.K."/>
        </authorList>
    </citation>
    <scope>NUCLEOTIDE SEQUENCE</scope>
    <source>
        <strain evidence="1">Marl-1</strain>
    </source>
</reference>
<dbReference type="AlphaFoldDB" id="A0A834KNU2"/>
<sequence length="173" mass="18823">MDEEEMMKVTIAMGSMGSKMADGRRDVATQHACNASLLVFSHEKRARKGMLGDTKRVRRGGGVGGTFLFGTSIANSAVALSVDVSHVGRHSPWANCDLPQNKVLSFVSQDARKRARFNLDVSAGPKTPLGFSCLEYLISVEHPFVRANNLPEVARGYQNFAVVKLQRGVEEDG</sequence>
<keyword evidence="2" id="KW-1185">Reference proteome</keyword>
<dbReference type="EMBL" id="JACSEA010000002">
    <property type="protein sequence ID" value="KAF7408284.1"/>
    <property type="molecule type" value="Genomic_DNA"/>
</dbReference>
<name>A0A834KNU2_VESVU</name>
<accession>A0A834KNU2</accession>
<gene>
    <name evidence="1" type="ORF">HZH66_002821</name>
</gene>
<protein>
    <submittedName>
        <fullName evidence="1">Uncharacterized protein</fullName>
    </submittedName>
</protein>
<evidence type="ECO:0000313" key="1">
    <source>
        <dbReference type="EMBL" id="KAF7408284.1"/>
    </source>
</evidence>
<organism evidence="1 2">
    <name type="scientific">Vespula vulgaris</name>
    <name type="common">Yellow jacket</name>
    <name type="synonym">Wasp</name>
    <dbReference type="NCBI Taxonomy" id="7454"/>
    <lineage>
        <taxon>Eukaryota</taxon>
        <taxon>Metazoa</taxon>
        <taxon>Ecdysozoa</taxon>
        <taxon>Arthropoda</taxon>
        <taxon>Hexapoda</taxon>
        <taxon>Insecta</taxon>
        <taxon>Pterygota</taxon>
        <taxon>Neoptera</taxon>
        <taxon>Endopterygota</taxon>
        <taxon>Hymenoptera</taxon>
        <taxon>Apocrita</taxon>
        <taxon>Aculeata</taxon>
        <taxon>Vespoidea</taxon>
        <taxon>Vespidae</taxon>
        <taxon>Vespinae</taxon>
        <taxon>Vespula</taxon>
    </lineage>
</organism>